<dbReference type="AlphaFoldDB" id="X1S5M7"/>
<organism evidence="1">
    <name type="scientific">marine sediment metagenome</name>
    <dbReference type="NCBI Taxonomy" id="412755"/>
    <lineage>
        <taxon>unclassified sequences</taxon>
        <taxon>metagenomes</taxon>
        <taxon>ecological metagenomes</taxon>
    </lineage>
</organism>
<comment type="caution">
    <text evidence="1">The sequence shown here is derived from an EMBL/GenBank/DDBJ whole genome shotgun (WGS) entry which is preliminary data.</text>
</comment>
<sequence length="234" mass="26901">MVVWFPIGSRVISSSRLFVHNVHEELLRLEVESRIYYRNQEIGNLMNVQLAIFQKWIDLKTIERLKDQGAKIAIIPGEGRDSLKRYQTGELSGDWEKAFDLCDFILTPYEDIQKDFSKARPFYEVEKAEDFVKIKKHTNTDKITLTWIGWPGTSSSIQIAEEGLKLFGNKHHAILYMICGVDPTFVIPQVCPPMEIRIVPWTLNYPELLLKGDIGICPKPHHSLSSANVPKTMM</sequence>
<accession>X1S5M7</accession>
<name>X1S5M7_9ZZZZ</name>
<evidence type="ECO:0000313" key="1">
    <source>
        <dbReference type="EMBL" id="GAI88347.1"/>
    </source>
</evidence>
<reference evidence="1" key="1">
    <citation type="journal article" date="2014" name="Front. Microbiol.">
        <title>High frequency of phylogenetically diverse reductive dehalogenase-homologous genes in deep subseafloor sedimentary metagenomes.</title>
        <authorList>
            <person name="Kawai M."/>
            <person name="Futagami T."/>
            <person name="Toyoda A."/>
            <person name="Takaki Y."/>
            <person name="Nishi S."/>
            <person name="Hori S."/>
            <person name="Arai W."/>
            <person name="Tsubouchi T."/>
            <person name="Morono Y."/>
            <person name="Uchiyama I."/>
            <person name="Ito T."/>
            <person name="Fujiyama A."/>
            <person name="Inagaki F."/>
            <person name="Takami H."/>
        </authorList>
    </citation>
    <scope>NUCLEOTIDE SEQUENCE</scope>
    <source>
        <strain evidence="1">Expedition CK06-06</strain>
    </source>
</reference>
<gene>
    <name evidence="1" type="ORF">S12H4_35885</name>
</gene>
<proteinExistence type="predicted"/>
<feature type="non-terminal residue" evidence="1">
    <location>
        <position position="234"/>
    </location>
</feature>
<protein>
    <submittedName>
        <fullName evidence="1">Uncharacterized protein</fullName>
    </submittedName>
</protein>
<dbReference type="EMBL" id="BARW01021358">
    <property type="protein sequence ID" value="GAI88347.1"/>
    <property type="molecule type" value="Genomic_DNA"/>
</dbReference>